<protein>
    <recommendedName>
        <fullName evidence="3">XcbB/CpsF family capsular polysaccharide biosynthesis protein</fullName>
    </recommendedName>
</protein>
<dbReference type="RefSeq" id="WP_173102729.1">
    <property type="nucleotide sequence ID" value="NZ_AP022822.1"/>
</dbReference>
<proteinExistence type="predicted"/>
<sequence length="319" mass="37228">MENINLSYETYSYGDTDIDFTTDKIIIRMPDDKNIIQLSRVDPSAHAFYRKLMENDYMFYYYANKQSFFIKRKLIQTIWKRTDLIKYGELFYTIQKVPDNKINTLAPLRLLVMFSSMPDGNNYMSPNIANRCFTQNYPSIQKHIVKNTLIMRIMDVNMNTGSMYLNTPNYPGFEEDVQGAIKFIIGQYEIDKKNVVFYGGSKGGTGATYHSFLGNYKACIVDPIITLEEHNEKNDLMYLKNVRPLSIEKDINALNINQEPKYIIGSAQVPFTFKQFQSFKKDRITILDIKDNHIHAHPDISANSTIEQVYYINKLFMEE</sequence>
<dbReference type="AlphaFoldDB" id="A0A679INR5"/>
<dbReference type="EMBL" id="AP022822">
    <property type="protein sequence ID" value="BCA85454.1"/>
    <property type="molecule type" value="Genomic_DNA"/>
</dbReference>
<reference evidence="1 2" key="1">
    <citation type="submission" date="2020-02" db="EMBL/GenBank/DDBJ databases">
        <title>Characterization of vanA genotype vancomycin-resistant Enterococcus saigonensis VE80.</title>
        <authorList>
            <person name="Harada T."/>
            <person name="Motooka D."/>
            <person name="Nakamura S."/>
            <person name="Yamamoto Y."/>
            <person name="Kawahara R."/>
            <person name="Kawatsu K."/>
        </authorList>
    </citation>
    <scope>NUCLEOTIDE SEQUENCE [LARGE SCALE GENOMIC DNA]</scope>
    <source>
        <strain evidence="1 2">VE80</strain>
    </source>
</reference>
<dbReference type="NCBIfam" id="NF033892">
    <property type="entry name" value="XcbB_CpsF_sero"/>
    <property type="match status" value="1"/>
</dbReference>
<evidence type="ECO:0000313" key="1">
    <source>
        <dbReference type="EMBL" id="BCA85454.1"/>
    </source>
</evidence>
<evidence type="ECO:0000313" key="2">
    <source>
        <dbReference type="Proteomes" id="UP000502998"/>
    </source>
</evidence>
<keyword evidence="2" id="KW-1185">Reference proteome</keyword>
<dbReference type="Gene3D" id="3.40.50.1820">
    <property type="entry name" value="alpha/beta hydrolase"/>
    <property type="match status" value="1"/>
</dbReference>
<dbReference type="SUPFAM" id="SSF53474">
    <property type="entry name" value="alpha/beta-Hydrolases"/>
    <property type="match status" value="1"/>
</dbReference>
<accession>A0A679INR5</accession>
<dbReference type="Proteomes" id="UP000502998">
    <property type="component" value="Chromosome"/>
</dbReference>
<organism evidence="1 2">
    <name type="scientific">Enterococcus saigonensis</name>
    <dbReference type="NCBI Taxonomy" id="1805431"/>
    <lineage>
        <taxon>Bacteria</taxon>
        <taxon>Bacillati</taxon>
        <taxon>Bacillota</taxon>
        <taxon>Bacilli</taxon>
        <taxon>Lactobacillales</taxon>
        <taxon>Enterococcaceae</taxon>
        <taxon>Enterococcus</taxon>
    </lineage>
</organism>
<evidence type="ECO:0008006" key="3">
    <source>
        <dbReference type="Google" id="ProtNLM"/>
    </source>
</evidence>
<dbReference type="InterPro" id="IPR029058">
    <property type="entry name" value="AB_hydrolase_fold"/>
</dbReference>
<dbReference type="KEGG" id="esg:EsVE80_09770"/>
<name>A0A679INR5_9ENTE</name>
<gene>
    <name evidence="1" type="ORF">EsVE80_09770</name>
</gene>